<dbReference type="EMBL" id="CM056778">
    <property type="protein sequence ID" value="KAJ8736712.1"/>
    <property type="molecule type" value="Genomic_DNA"/>
</dbReference>
<keyword evidence="2" id="KW-1185">Reference proteome</keyword>
<evidence type="ECO:0000313" key="1">
    <source>
        <dbReference type="EMBL" id="KAJ8736712.1"/>
    </source>
</evidence>
<evidence type="ECO:0000313" key="2">
    <source>
        <dbReference type="Proteomes" id="UP001231649"/>
    </source>
</evidence>
<comment type="caution">
    <text evidence="1">The sequence shown here is derived from an EMBL/GenBank/DDBJ whole genome shotgun (WGS) entry which is preliminary data.</text>
</comment>
<organism evidence="1 2">
    <name type="scientific">Mythimna loreyi</name>
    <dbReference type="NCBI Taxonomy" id="667449"/>
    <lineage>
        <taxon>Eukaryota</taxon>
        <taxon>Metazoa</taxon>
        <taxon>Ecdysozoa</taxon>
        <taxon>Arthropoda</taxon>
        <taxon>Hexapoda</taxon>
        <taxon>Insecta</taxon>
        <taxon>Pterygota</taxon>
        <taxon>Neoptera</taxon>
        <taxon>Endopterygota</taxon>
        <taxon>Lepidoptera</taxon>
        <taxon>Glossata</taxon>
        <taxon>Ditrysia</taxon>
        <taxon>Noctuoidea</taxon>
        <taxon>Noctuidae</taxon>
        <taxon>Noctuinae</taxon>
        <taxon>Hadenini</taxon>
        <taxon>Mythimna</taxon>
    </lineage>
</organism>
<sequence>MAEAQDIVPGVERLTQLETVKIKQLTSSYEGNNFTVFDGEDVLLDLVEEYHNFSIFSFGRRRGFHMDVVDQTGKKVFALRRPGTPVGDKIQVRMGDALVATVRLKATLLVPVFRINDAQDKLVLRLKGKICDYDNFVLQTRERKTIGSINRKRHETVEEMRSRLDEYTISFPTDLEVHLKVAVIVACVLIDFRLHEFRVSRY</sequence>
<reference evidence="1" key="1">
    <citation type="submission" date="2023-03" db="EMBL/GenBank/DDBJ databases">
        <title>Chromosome-level genomes of two armyworms, Mythimna separata and Mythimna loreyi, provide insights into the biosynthesis and reception of sex pheromones.</title>
        <authorList>
            <person name="Zhao H."/>
        </authorList>
    </citation>
    <scope>NUCLEOTIDE SEQUENCE</scope>
    <source>
        <strain evidence="1">BeijingLab</strain>
    </source>
</reference>
<dbReference type="Proteomes" id="UP001231649">
    <property type="component" value="Chromosome 2"/>
</dbReference>
<accession>A0ACC2RBU3</accession>
<gene>
    <name evidence="1" type="ORF">PYW08_007368</name>
</gene>
<proteinExistence type="predicted"/>
<protein>
    <submittedName>
        <fullName evidence="1">Uncharacterized protein</fullName>
    </submittedName>
</protein>
<name>A0ACC2RBU3_9NEOP</name>